<sequence length="539" mass="61396">MFNEYGQRIIHLDGKSFAGMRNLRLLQISNVDLSKDLEYLSSELRYLKWHGDPSNSLPSNFHPMKLFALDLCHSRIKYLWKGMETFERLKTIKLSYSHNLIETPDFTGVPILKMLDLESCTRLRKVHDSVGLLERLTTLNLKGCKNLVSFPSNVSGLKLLKILNLQRCSKLDHLPQNLGELEVLEELDAGETAIRQVPPSIAGLSKLESLSLCGCKVQSWWSLFWSLFLPRKYFDSMCLSLPRLSGLFSLKRLDLNDCGLSDGTLPNDLGTLCSLKALRLSNNNFVSLPNSIKRLSKLLILRLENCRSLQSLPELPPEIAFVGAKDCISSEDVSNALRGGTFPTFVVHLFNCLKLHENLGQENNLAIVLLKQYLLQQPVNLSSQFHIRLPGKDIPEWFSCKNDGNSVEIGLPPNWLNDDFMGIAMCGVFEPALENLDMECVMSILGSRYAFNFRIPCFTAVESHHLWLAYISRVEFEYHTTCQNTPYLDPSELHEYHTSITEMKEVKRFRIESDNCIHVFYGHIYTALQYNGNNINVIL</sequence>
<dbReference type="InterPro" id="IPR058546">
    <property type="entry name" value="RPS4B/Roq1-like_LRR"/>
</dbReference>
<dbReference type="PANTHER" id="PTHR11017">
    <property type="entry name" value="LEUCINE-RICH REPEAT-CONTAINING PROTEIN"/>
    <property type="match status" value="1"/>
</dbReference>
<keyword evidence="7" id="KW-1185">Reference proteome</keyword>
<reference evidence="7" key="1">
    <citation type="journal article" date="2019" name="Gigascience">
        <title>De novo genome assembly of the endangered Acer yangbiense, a plant species with extremely small populations endemic to Yunnan Province, China.</title>
        <authorList>
            <person name="Yang J."/>
            <person name="Wariss H.M."/>
            <person name="Tao L."/>
            <person name="Zhang R."/>
            <person name="Yun Q."/>
            <person name="Hollingsworth P."/>
            <person name="Dao Z."/>
            <person name="Luo G."/>
            <person name="Guo H."/>
            <person name="Ma Y."/>
            <person name="Sun W."/>
        </authorList>
    </citation>
    <scope>NUCLEOTIDE SEQUENCE [LARGE SCALE GENOMIC DNA]</scope>
    <source>
        <strain evidence="7">cv. Malutang</strain>
    </source>
</reference>
<dbReference type="OrthoDB" id="1733683at2759"/>
<dbReference type="Proteomes" id="UP000323000">
    <property type="component" value="Chromosome 12"/>
</dbReference>
<evidence type="ECO:0000313" key="6">
    <source>
        <dbReference type="EMBL" id="TXG49764.1"/>
    </source>
</evidence>
<dbReference type="AlphaFoldDB" id="A0A5C7GYE0"/>
<dbReference type="InterPro" id="IPR001611">
    <property type="entry name" value="Leu-rich_rpt"/>
</dbReference>
<comment type="caution">
    <text evidence="6">The sequence shown here is derived from an EMBL/GenBank/DDBJ whole genome shotgun (WGS) entry which is preliminary data.</text>
</comment>
<keyword evidence="1" id="KW-0433">Leucine-rich repeat</keyword>
<dbReference type="InterPro" id="IPR044974">
    <property type="entry name" value="Disease_R_plants"/>
</dbReference>
<dbReference type="PROSITE" id="PS51450">
    <property type="entry name" value="LRR"/>
    <property type="match status" value="1"/>
</dbReference>
<protein>
    <submittedName>
        <fullName evidence="6">Uncharacterized protein</fullName>
    </submittedName>
</protein>
<feature type="domain" description="Disease resistance protein RPS4B/Roq1-like leucine-rich repeats" evidence="5">
    <location>
        <begin position="159"/>
        <end position="335"/>
    </location>
</feature>
<proteinExistence type="predicted"/>
<keyword evidence="3" id="KW-0611">Plant defense</keyword>
<dbReference type="Pfam" id="PF23286">
    <property type="entry name" value="LRR_13"/>
    <property type="match status" value="1"/>
</dbReference>
<evidence type="ECO:0000256" key="2">
    <source>
        <dbReference type="ARBA" id="ARBA00022737"/>
    </source>
</evidence>
<dbReference type="PANTHER" id="PTHR11017:SF573">
    <property type="entry name" value="ADP-RIBOSYL CYCLASE_CYCLIC ADP-RIBOSE HYDROLASE"/>
    <property type="match status" value="1"/>
</dbReference>
<accession>A0A5C7GYE0</accession>
<dbReference type="InterPro" id="IPR045344">
    <property type="entry name" value="C-JID"/>
</dbReference>
<keyword evidence="2" id="KW-0677">Repeat</keyword>
<dbReference type="Pfam" id="PF20160">
    <property type="entry name" value="C-JID"/>
    <property type="match status" value="1"/>
</dbReference>
<gene>
    <name evidence="6" type="ORF">EZV62_025639</name>
</gene>
<dbReference type="GO" id="GO:0006952">
    <property type="term" value="P:defense response"/>
    <property type="evidence" value="ECO:0007669"/>
    <property type="project" value="InterPro"/>
</dbReference>
<evidence type="ECO:0000259" key="4">
    <source>
        <dbReference type="Pfam" id="PF20160"/>
    </source>
</evidence>
<evidence type="ECO:0000259" key="5">
    <source>
        <dbReference type="Pfam" id="PF23286"/>
    </source>
</evidence>
<dbReference type="InterPro" id="IPR032675">
    <property type="entry name" value="LRR_dom_sf"/>
</dbReference>
<name>A0A5C7GYE0_9ROSI</name>
<evidence type="ECO:0000256" key="3">
    <source>
        <dbReference type="ARBA" id="ARBA00022821"/>
    </source>
</evidence>
<dbReference type="Gene3D" id="3.80.10.10">
    <property type="entry name" value="Ribonuclease Inhibitor"/>
    <property type="match status" value="2"/>
</dbReference>
<organism evidence="6 7">
    <name type="scientific">Acer yangbiense</name>
    <dbReference type="NCBI Taxonomy" id="1000413"/>
    <lineage>
        <taxon>Eukaryota</taxon>
        <taxon>Viridiplantae</taxon>
        <taxon>Streptophyta</taxon>
        <taxon>Embryophyta</taxon>
        <taxon>Tracheophyta</taxon>
        <taxon>Spermatophyta</taxon>
        <taxon>Magnoliopsida</taxon>
        <taxon>eudicotyledons</taxon>
        <taxon>Gunneridae</taxon>
        <taxon>Pentapetalae</taxon>
        <taxon>rosids</taxon>
        <taxon>malvids</taxon>
        <taxon>Sapindales</taxon>
        <taxon>Sapindaceae</taxon>
        <taxon>Hippocastanoideae</taxon>
        <taxon>Acereae</taxon>
        <taxon>Acer</taxon>
    </lineage>
</organism>
<dbReference type="SUPFAM" id="SSF52058">
    <property type="entry name" value="L domain-like"/>
    <property type="match status" value="1"/>
</dbReference>
<evidence type="ECO:0000313" key="7">
    <source>
        <dbReference type="Proteomes" id="UP000323000"/>
    </source>
</evidence>
<evidence type="ECO:0000256" key="1">
    <source>
        <dbReference type="ARBA" id="ARBA00022614"/>
    </source>
</evidence>
<feature type="domain" description="C-JID" evidence="4">
    <location>
        <begin position="389"/>
        <end position="502"/>
    </location>
</feature>
<dbReference type="EMBL" id="VAHF01000012">
    <property type="protein sequence ID" value="TXG49764.1"/>
    <property type="molecule type" value="Genomic_DNA"/>
</dbReference>